<dbReference type="GO" id="GO:0008081">
    <property type="term" value="F:phosphoric diester hydrolase activity"/>
    <property type="evidence" value="ECO:0007669"/>
    <property type="project" value="InterPro"/>
</dbReference>
<proteinExistence type="predicted"/>
<sequence length="557" mass="63209">MGKTSTFRCHLDLHHICYLLLGTLLLLNHASKSSATIQELYSMEDQEAYVKYYKQFPGPLQNFTNDALLMVAKCAELTVKEYNNQSQVAYQLRHITKARIEEQDNLVKLQVVVESDSHGYHEMYFEAKSILTTKYITSSMTKAAVIPKKGTHHCDKLSSKAGCTECTLFKRCVKGHVPSHPWLDFALKTQQEIQIDQEFPKVQLLAAHNAFNDRADHYGVLDYCPWPPPYDAACLDLANQEFSLTDMLNMGIRSLEIDPWWCFGKMRMSHASEHAIGCGPTDRLFVYGMKEIGEWVHKPENAGIIIRIYFEDGSDHTKGHDDLINGPIKKYFGDRVFTPTDMKQLGRWPTLREMRNLNKTVLVTSANSYTHGSVFIQEGYWNEYIRNEFTPYPTCGQASSSSVLRYYCDSTNYGPFWNGPKQTGVILDFSEFMKCGIQYPAADQINPKLLETAVWTWAKGQPSQPLTIQSCVFLDGTSHRWYLAPSCDTLLPHACISSSNSTVWVLGSKASYGDINACPKGFHFSLPVNGFHQQKLIEVASNQSVWLNMTSYLPQLV</sequence>
<feature type="chain" id="PRO_5036207670" evidence="5">
    <location>
        <begin position="36"/>
        <end position="557"/>
    </location>
</feature>
<dbReference type="OMA" id="TANIPEM"/>
<dbReference type="Proteomes" id="UP000007110">
    <property type="component" value="Unassembled WGS sequence"/>
</dbReference>
<dbReference type="GO" id="GO:0006629">
    <property type="term" value="P:lipid metabolic process"/>
    <property type="evidence" value="ECO:0007669"/>
    <property type="project" value="InterPro"/>
</dbReference>
<evidence type="ECO:0000256" key="5">
    <source>
        <dbReference type="SAM" id="SignalP"/>
    </source>
</evidence>
<reference evidence="6" key="2">
    <citation type="submission" date="2021-01" db="UniProtKB">
        <authorList>
            <consortium name="EnsemblMetazoa"/>
        </authorList>
    </citation>
    <scope>IDENTIFICATION</scope>
</reference>
<keyword evidence="3" id="KW-1133">Transmembrane helix</keyword>
<keyword evidence="4" id="KW-0472">Membrane</keyword>
<evidence type="ECO:0000256" key="2">
    <source>
        <dbReference type="ARBA" id="ARBA00022692"/>
    </source>
</evidence>
<comment type="subcellular location">
    <subcellularLocation>
        <location evidence="1">Membrane</location>
    </subcellularLocation>
</comment>
<dbReference type="Gene3D" id="3.20.20.190">
    <property type="entry name" value="Phosphatidylinositol (PI) phosphodiesterase"/>
    <property type="match status" value="1"/>
</dbReference>
<dbReference type="EnsemblMetazoa" id="XM_030972165">
    <property type="protein sequence ID" value="XP_030828025"/>
    <property type="gene ID" value="LOC100893701"/>
</dbReference>
<dbReference type="GeneID" id="100893701"/>
<keyword evidence="5" id="KW-0732">Signal</keyword>
<evidence type="ECO:0000313" key="6">
    <source>
        <dbReference type="EnsemblMetazoa" id="XP_030828025"/>
    </source>
</evidence>
<evidence type="ECO:0000256" key="1">
    <source>
        <dbReference type="ARBA" id="ARBA00004370"/>
    </source>
</evidence>
<dbReference type="GO" id="GO:0016020">
    <property type="term" value="C:membrane"/>
    <property type="evidence" value="ECO:0007669"/>
    <property type="project" value="UniProtKB-SubCell"/>
</dbReference>
<protein>
    <submittedName>
        <fullName evidence="6">Uncharacterized protein</fullName>
    </submittedName>
</protein>
<dbReference type="InterPro" id="IPR017946">
    <property type="entry name" value="PLC-like_Pdiesterase_TIM-brl"/>
</dbReference>
<evidence type="ECO:0000313" key="7">
    <source>
        <dbReference type="Proteomes" id="UP000007110"/>
    </source>
</evidence>
<dbReference type="SUPFAM" id="SSF51695">
    <property type="entry name" value="PLC-like phosphodiesterases"/>
    <property type="match status" value="1"/>
</dbReference>
<dbReference type="OrthoDB" id="7984201at2759"/>
<evidence type="ECO:0000256" key="4">
    <source>
        <dbReference type="ARBA" id="ARBA00023136"/>
    </source>
</evidence>
<dbReference type="PANTHER" id="PTHR35518:SF2">
    <property type="entry name" value="MAINTENANCE OF TELOMERE CAPPING PROTEIN 6"/>
    <property type="match status" value="1"/>
</dbReference>
<dbReference type="EnsemblMetazoa" id="XM_030972164">
    <property type="protein sequence ID" value="XP_030828024"/>
    <property type="gene ID" value="LOC100893701"/>
</dbReference>
<reference evidence="7" key="1">
    <citation type="submission" date="2015-02" db="EMBL/GenBank/DDBJ databases">
        <title>Genome sequencing for Strongylocentrotus purpuratus.</title>
        <authorList>
            <person name="Murali S."/>
            <person name="Liu Y."/>
            <person name="Vee V."/>
            <person name="English A."/>
            <person name="Wang M."/>
            <person name="Skinner E."/>
            <person name="Han Y."/>
            <person name="Muzny D.M."/>
            <person name="Worley K.C."/>
            <person name="Gibbs R.A."/>
        </authorList>
    </citation>
    <scope>NUCLEOTIDE SEQUENCE</scope>
</reference>
<dbReference type="AlphaFoldDB" id="A0A7M7MYJ3"/>
<name>A0A7M7MYJ3_STRPU</name>
<evidence type="ECO:0000256" key="3">
    <source>
        <dbReference type="ARBA" id="ARBA00022989"/>
    </source>
</evidence>
<organism evidence="6 7">
    <name type="scientific">Strongylocentrotus purpuratus</name>
    <name type="common">Purple sea urchin</name>
    <dbReference type="NCBI Taxonomy" id="7668"/>
    <lineage>
        <taxon>Eukaryota</taxon>
        <taxon>Metazoa</taxon>
        <taxon>Echinodermata</taxon>
        <taxon>Eleutherozoa</taxon>
        <taxon>Echinozoa</taxon>
        <taxon>Echinoidea</taxon>
        <taxon>Euechinoidea</taxon>
        <taxon>Echinacea</taxon>
        <taxon>Camarodonta</taxon>
        <taxon>Echinidea</taxon>
        <taxon>Strongylocentrotidae</taxon>
        <taxon>Strongylocentrotus</taxon>
    </lineage>
</organism>
<dbReference type="Pfam" id="PF26146">
    <property type="entry name" value="PI-PLC_X"/>
    <property type="match status" value="1"/>
</dbReference>
<dbReference type="RefSeq" id="XP_030828024.1">
    <property type="nucleotide sequence ID" value="XM_030972164.1"/>
</dbReference>
<dbReference type="KEGG" id="spu:100893701"/>
<dbReference type="PANTHER" id="PTHR35518">
    <property type="entry name" value="MAINTENANCE OF TELOMOERE CAPPING"/>
    <property type="match status" value="1"/>
</dbReference>
<accession>A0A7M7MYJ3</accession>
<feature type="signal peptide" evidence="5">
    <location>
        <begin position="1"/>
        <end position="35"/>
    </location>
</feature>
<dbReference type="RefSeq" id="XP_030828025.1">
    <property type="nucleotide sequence ID" value="XM_030972165.1"/>
</dbReference>
<dbReference type="InterPro" id="IPR051008">
    <property type="entry name" value="Telomere_Capping_Maintenance"/>
</dbReference>
<keyword evidence="7" id="KW-1185">Reference proteome</keyword>
<keyword evidence="2" id="KW-0812">Transmembrane</keyword>
<dbReference type="InParanoid" id="A0A7M7MYJ3"/>